<dbReference type="Gene3D" id="3.20.20.70">
    <property type="entry name" value="Aldolase class I"/>
    <property type="match status" value="1"/>
</dbReference>
<dbReference type="Proteomes" id="UP000427906">
    <property type="component" value="Chromosome"/>
</dbReference>
<dbReference type="CDD" id="cd04742">
    <property type="entry name" value="NPD_FabD"/>
    <property type="match status" value="1"/>
</dbReference>
<dbReference type="NCBIfam" id="TIGR02814">
    <property type="entry name" value="pfaD_fam"/>
    <property type="match status" value="1"/>
</dbReference>
<dbReference type="Pfam" id="PF21607">
    <property type="entry name" value="FabD_helical_ins"/>
    <property type="match status" value="1"/>
</dbReference>
<protein>
    <submittedName>
        <fullName evidence="2">2-nitropropane dioxygenase</fullName>
    </submittedName>
</protein>
<dbReference type="EMBL" id="AP021874">
    <property type="protein sequence ID" value="BBO66831.1"/>
    <property type="molecule type" value="Genomic_DNA"/>
</dbReference>
<proteinExistence type="predicted"/>
<dbReference type="KEGG" id="dalk:DSCA_07610"/>
<dbReference type="PANTHER" id="PTHR32332">
    <property type="entry name" value="2-NITROPROPANE DIOXYGENASE"/>
    <property type="match status" value="1"/>
</dbReference>
<sequence length="571" mass="62450">MNQTEPSIIAHGCWKPDRLSPATGHQAVCKAVYHLERPVYVLEMDGRIGVAQDGIATLGTIERPAADSRRLLGWAPPLALESLGDPGFKSDHGLRFAYVCGAMANGITSAAMVEAAGQNGMIGFFGAGGLSIEQIESAIDRLQSSLGRLPYGFNLIHSPNDMALEQKTVDLYLARGVRLVSASAYLDLTTPLVQYRIHGIHRNDQGEIICPNRIIAKVSREEVARKFFSPPAEKHLQRLMEQGSITADQAELARRIPMAQDLTAEADSGGHTDNRPALCLFPTMKALRDEMSRAHDYAMDLRVGLAGGIATPESAAAAFAMGAAYILTGSVNQSCVEADTSPMVKKMLAESRQADIIMAPAADMFEMGVKVQVLKRGTMFSMRGSKLYDIYRTYDRFDDVPESQRKLVEDTFLKCSFDHEWENTRAFFSQRDPDQVDRAEKDPKHKMALVFRSYLGRASLWAKSGEPDRVIDYQIWCGPAMGAFNEWARGSILERPENRKTVSVAMNLLYGAAVIARLGMLKNQGVDLSAVKDTLTPLTEAQIRSLTSSQADITGFSCGACPPAGPPEPKC</sequence>
<dbReference type="SUPFAM" id="SSF51412">
    <property type="entry name" value="Inosine monophosphate dehydrogenase (IMPDH)"/>
    <property type="match status" value="1"/>
</dbReference>
<name>A0A5K7YJA7_9BACT</name>
<evidence type="ECO:0000259" key="1">
    <source>
        <dbReference type="Pfam" id="PF21607"/>
    </source>
</evidence>
<evidence type="ECO:0000313" key="3">
    <source>
        <dbReference type="Proteomes" id="UP000427906"/>
    </source>
</evidence>
<dbReference type="PANTHER" id="PTHR32332:SF20">
    <property type="entry name" value="2-NITROPROPANE DIOXYGENASE-LIKE PROTEIN"/>
    <property type="match status" value="1"/>
</dbReference>
<feature type="domain" description="[Acyl-carrier-protein] S-malonyltransferase-like inserted helical" evidence="1">
    <location>
        <begin position="394"/>
        <end position="473"/>
    </location>
</feature>
<dbReference type="InterPro" id="IPR014179">
    <property type="entry name" value="PfaD-like_TIM-barrel"/>
</dbReference>
<organism evidence="2 3">
    <name type="scientific">Desulfosarcina alkanivorans</name>
    <dbReference type="NCBI Taxonomy" id="571177"/>
    <lineage>
        <taxon>Bacteria</taxon>
        <taxon>Pseudomonadati</taxon>
        <taxon>Thermodesulfobacteriota</taxon>
        <taxon>Desulfobacteria</taxon>
        <taxon>Desulfobacterales</taxon>
        <taxon>Desulfosarcinaceae</taxon>
        <taxon>Desulfosarcina</taxon>
    </lineage>
</organism>
<gene>
    <name evidence="2" type="ORF">DSCA_07610</name>
</gene>
<reference evidence="2 3" key="1">
    <citation type="submission" date="2019-11" db="EMBL/GenBank/DDBJ databases">
        <title>Comparative genomics of hydrocarbon-degrading Desulfosarcina strains.</title>
        <authorList>
            <person name="Watanabe M."/>
            <person name="Kojima H."/>
            <person name="Fukui M."/>
        </authorList>
    </citation>
    <scope>NUCLEOTIDE SEQUENCE [LARGE SCALE GENOMIC DNA]</scope>
    <source>
        <strain evidence="2 3">PL12</strain>
    </source>
</reference>
<dbReference type="AlphaFoldDB" id="A0A5K7YJA7"/>
<accession>A0A5K7YJA7</accession>
<dbReference type="InterPro" id="IPR049489">
    <property type="entry name" value="FabD-like_helical_ins"/>
</dbReference>
<keyword evidence="2" id="KW-0560">Oxidoreductase</keyword>
<evidence type="ECO:0000313" key="2">
    <source>
        <dbReference type="EMBL" id="BBO66831.1"/>
    </source>
</evidence>
<dbReference type="RefSeq" id="WP_231716369.1">
    <property type="nucleotide sequence ID" value="NZ_AP021874.1"/>
</dbReference>
<dbReference type="InterPro" id="IPR013785">
    <property type="entry name" value="Aldolase_TIM"/>
</dbReference>
<keyword evidence="3" id="KW-1185">Reference proteome</keyword>
<dbReference type="Pfam" id="PF03060">
    <property type="entry name" value="NMO"/>
    <property type="match status" value="1"/>
</dbReference>
<dbReference type="GO" id="GO:0051213">
    <property type="term" value="F:dioxygenase activity"/>
    <property type="evidence" value="ECO:0007669"/>
    <property type="project" value="UniProtKB-KW"/>
</dbReference>
<keyword evidence="2" id="KW-0223">Dioxygenase</keyword>